<proteinExistence type="predicted"/>
<keyword evidence="1" id="KW-1133">Transmembrane helix</keyword>
<sequence length="120" mass="12771">MNRWVALLTVFGTAIPTLLLEKVTGLDTIVCFFIVAIAEIVLYAFLAVKLDSPLFQMAAIGMAVVFVIGGIVKLGNVLYVAGLPKGWSIVAAIGVAVVLLVVFAKWGMPLVRKAQAKLRG</sequence>
<evidence type="ECO:0000313" key="3">
    <source>
        <dbReference type="Proteomes" id="UP001165079"/>
    </source>
</evidence>
<feature type="transmembrane region" description="Helical" evidence="1">
    <location>
        <begin position="60"/>
        <end position="81"/>
    </location>
</feature>
<keyword evidence="1" id="KW-0812">Transmembrane</keyword>
<accession>A0A9W6W1I1</accession>
<dbReference type="EMBL" id="BSTX01000001">
    <property type="protein sequence ID" value="GLZ75922.1"/>
    <property type="molecule type" value="Genomic_DNA"/>
</dbReference>
<keyword evidence="3" id="KW-1185">Reference proteome</keyword>
<dbReference type="RefSeq" id="WP_285661136.1">
    <property type="nucleotide sequence ID" value="NZ_BSTX01000001.1"/>
</dbReference>
<organism evidence="2 3">
    <name type="scientific">Actinorhabdospora filicis</name>
    <dbReference type="NCBI Taxonomy" id="1785913"/>
    <lineage>
        <taxon>Bacteria</taxon>
        <taxon>Bacillati</taxon>
        <taxon>Actinomycetota</taxon>
        <taxon>Actinomycetes</taxon>
        <taxon>Micromonosporales</taxon>
        <taxon>Micromonosporaceae</taxon>
        <taxon>Actinorhabdospora</taxon>
    </lineage>
</organism>
<feature type="transmembrane region" description="Helical" evidence="1">
    <location>
        <begin position="87"/>
        <end position="108"/>
    </location>
</feature>
<feature type="transmembrane region" description="Helical" evidence="1">
    <location>
        <begin position="29"/>
        <end position="48"/>
    </location>
</feature>
<protein>
    <submittedName>
        <fullName evidence="2">Uncharacterized protein</fullName>
    </submittedName>
</protein>
<name>A0A9W6W1I1_9ACTN</name>
<gene>
    <name evidence="2" type="ORF">Afil01_07290</name>
</gene>
<reference evidence="2" key="1">
    <citation type="submission" date="2023-03" db="EMBL/GenBank/DDBJ databases">
        <title>Actinorhabdospora filicis NBRC 111898.</title>
        <authorList>
            <person name="Ichikawa N."/>
            <person name="Sato H."/>
            <person name="Tonouchi N."/>
        </authorList>
    </citation>
    <scope>NUCLEOTIDE SEQUENCE</scope>
    <source>
        <strain evidence="2">NBRC 111898</strain>
    </source>
</reference>
<evidence type="ECO:0000313" key="2">
    <source>
        <dbReference type="EMBL" id="GLZ75922.1"/>
    </source>
</evidence>
<keyword evidence="1" id="KW-0472">Membrane</keyword>
<comment type="caution">
    <text evidence="2">The sequence shown here is derived from an EMBL/GenBank/DDBJ whole genome shotgun (WGS) entry which is preliminary data.</text>
</comment>
<dbReference type="AlphaFoldDB" id="A0A9W6W1I1"/>
<evidence type="ECO:0000256" key="1">
    <source>
        <dbReference type="SAM" id="Phobius"/>
    </source>
</evidence>
<dbReference type="Proteomes" id="UP001165079">
    <property type="component" value="Unassembled WGS sequence"/>
</dbReference>